<dbReference type="Proteomes" id="UP000266841">
    <property type="component" value="Unassembled WGS sequence"/>
</dbReference>
<organism evidence="1 2">
    <name type="scientific">Thalassiosira oceanica</name>
    <name type="common">Marine diatom</name>
    <dbReference type="NCBI Taxonomy" id="159749"/>
    <lineage>
        <taxon>Eukaryota</taxon>
        <taxon>Sar</taxon>
        <taxon>Stramenopiles</taxon>
        <taxon>Ochrophyta</taxon>
        <taxon>Bacillariophyta</taxon>
        <taxon>Coscinodiscophyceae</taxon>
        <taxon>Thalassiosirophycidae</taxon>
        <taxon>Thalassiosirales</taxon>
        <taxon>Thalassiosiraceae</taxon>
        <taxon>Thalassiosira</taxon>
    </lineage>
</organism>
<evidence type="ECO:0000313" key="1">
    <source>
        <dbReference type="EMBL" id="EJK66951.1"/>
    </source>
</evidence>
<dbReference type="EMBL" id="AGNL01013902">
    <property type="protein sequence ID" value="EJK66951.1"/>
    <property type="molecule type" value="Genomic_DNA"/>
</dbReference>
<dbReference type="AlphaFoldDB" id="K0T104"/>
<reference evidence="1 2" key="1">
    <citation type="journal article" date="2012" name="Genome Biol.">
        <title>Genome and low-iron response of an oceanic diatom adapted to chronic iron limitation.</title>
        <authorList>
            <person name="Lommer M."/>
            <person name="Specht M."/>
            <person name="Roy A.S."/>
            <person name="Kraemer L."/>
            <person name="Andreson R."/>
            <person name="Gutowska M.A."/>
            <person name="Wolf J."/>
            <person name="Bergner S.V."/>
            <person name="Schilhabel M.B."/>
            <person name="Klostermeier U.C."/>
            <person name="Beiko R.G."/>
            <person name="Rosenstiel P."/>
            <person name="Hippler M."/>
            <person name="Laroche J."/>
        </authorList>
    </citation>
    <scope>NUCLEOTIDE SEQUENCE [LARGE SCALE GENOMIC DNA]</scope>
    <source>
        <strain evidence="1 2">CCMP1005</strain>
    </source>
</reference>
<evidence type="ECO:0000313" key="2">
    <source>
        <dbReference type="Proteomes" id="UP000266841"/>
    </source>
</evidence>
<sequence>MTESDEEDKCGNCGATGVKLMNCTR</sequence>
<proteinExistence type="predicted"/>
<gene>
    <name evidence="1" type="ORF">THAOC_12075</name>
</gene>
<comment type="caution">
    <text evidence="1">The sequence shown here is derived from an EMBL/GenBank/DDBJ whole genome shotgun (WGS) entry which is preliminary data.</text>
</comment>
<protein>
    <submittedName>
        <fullName evidence="1">Uncharacterized protein</fullName>
    </submittedName>
</protein>
<accession>K0T104</accession>
<name>K0T104_THAOC</name>
<keyword evidence="2" id="KW-1185">Reference proteome</keyword>
<feature type="non-terminal residue" evidence="1">
    <location>
        <position position="25"/>
    </location>
</feature>